<accession>A0A3N4YNL4</accession>
<evidence type="ECO:0000313" key="2">
    <source>
        <dbReference type="EMBL" id="RPF20944.1"/>
    </source>
</evidence>
<dbReference type="PANTHER" id="PTHR36151">
    <property type="entry name" value="BLR2777 PROTEIN"/>
    <property type="match status" value="1"/>
</dbReference>
<dbReference type="Proteomes" id="UP000280501">
    <property type="component" value="Unassembled WGS sequence"/>
</dbReference>
<reference evidence="2 3" key="1">
    <citation type="submission" date="2018-11" db="EMBL/GenBank/DDBJ databases">
        <title>Sequencing the genomes of 1000 actinobacteria strains.</title>
        <authorList>
            <person name="Klenk H.-P."/>
        </authorList>
    </citation>
    <scope>NUCLEOTIDE SEQUENCE [LARGE SCALE GENOMIC DNA]</scope>
    <source>
        <strain evidence="2 3">DSM 15700</strain>
    </source>
</reference>
<organism evidence="2 3">
    <name type="scientific">Myceligenerans xiligouense</name>
    <dbReference type="NCBI Taxonomy" id="253184"/>
    <lineage>
        <taxon>Bacteria</taxon>
        <taxon>Bacillati</taxon>
        <taxon>Actinomycetota</taxon>
        <taxon>Actinomycetes</taxon>
        <taxon>Micrococcales</taxon>
        <taxon>Promicromonosporaceae</taxon>
        <taxon>Myceligenerans</taxon>
    </lineage>
</organism>
<dbReference type="AlphaFoldDB" id="A0A3N4YNL4"/>
<comment type="caution">
    <text evidence="2">The sequence shown here is derived from an EMBL/GenBank/DDBJ whole genome shotgun (WGS) entry which is preliminary data.</text>
</comment>
<dbReference type="OrthoDB" id="108890at2"/>
<evidence type="ECO:0000313" key="3">
    <source>
        <dbReference type="Proteomes" id="UP000280501"/>
    </source>
</evidence>
<keyword evidence="3" id="KW-1185">Reference proteome</keyword>
<dbReference type="EMBL" id="RKQZ01000001">
    <property type="protein sequence ID" value="RPF20944.1"/>
    <property type="molecule type" value="Genomic_DNA"/>
</dbReference>
<dbReference type="InterPro" id="IPR018713">
    <property type="entry name" value="MPAB/Lcp_cat_dom"/>
</dbReference>
<sequence length="295" mass="31688">MSAVPNPIARIRTRVGRTIFLRVAGQDGFAARDRIHLTPGPRWFPPGSAVRMVHADAATFAGGLRALLLQSLHPLAMAGVAGHSGYRSDPWGRLARTSTFLASTIFGTADEARAAVDQVRSVHERIRGKTPDGVPYRASDPHLLTWVHAAEADSFLTTNQHFGARRLSPAEADEYVAQLGRVAQAVGARDVPETVAELADCLDRYRPELRATPEALDTVRFLLHEPPLPGPVRAPYALLAAGAVATLPSWARAELGLRRWPGGRPAHLAGRIAVGAIRWSLASTTMPSTPAAPRT</sequence>
<name>A0A3N4YNL4_9MICO</name>
<feature type="domain" description="ER-bound oxygenase mpaB/mpaB'/Rubber oxygenase catalytic" evidence="1">
    <location>
        <begin position="53"/>
        <end position="279"/>
    </location>
</feature>
<proteinExistence type="predicted"/>
<gene>
    <name evidence="2" type="ORF">EDD34_1552</name>
</gene>
<evidence type="ECO:0000259" key="1">
    <source>
        <dbReference type="Pfam" id="PF09995"/>
    </source>
</evidence>
<dbReference type="PANTHER" id="PTHR36151:SF3">
    <property type="entry name" value="ER-BOUND OXYGENASE MPAB_MPAB'_RUBBER OXYGENASE CATALYTIC DOMAIN-CONTAINING PROTEIN"/>
    <property type="match status" value="1"/>
</dbReference>
<dbReference type="Pfam" id="PF09995">
    <property type="entry name" value="MPAB_Lcp_cat"/>
    <property type="match status" value="1"/>
</dbReference>
<dbReference type="RefSeq" id="WP_123814046.1">
    <property type="nucleotide sequence ID" value="NZ_RKQZ01000001.1"/>
</dbReference>
<protein>
    <submittedName>
        <fullName evidence="2">Uncharacterized protein (DUF2236 family)</fullName>
    </submittedName>
</protein>
<dbReference type="GO" id="GO:0016491">
    <property type="term" value="F:oxidoreductase activity"/>
    <property type="evidence" value="ECO:0007669"/>
    <property type="project" value="InterPro"/>
</dbReference>